<keyword evidence="1 5" id="KW-0489">Methyltransferase</keyword>
<evidence type="ECO:0000256" key="1">
    <source>
        <dbReference type="ARBA" id="ARBA00022603"/>
    </source>
</evidence>
<dbReference type="KEGG" id="pvw:HU752_020500"/>
<keyword evidence="3" id="KW-0949">S-adenosyl-L-methionine</keyword>
<proteinExistence type="predicted"/>
<evidence type="ECO:0000259" key="4">
    <source>
        <dbReference type="Pfam" id="PF05175"/>
    </source>
</evidence>
<dbReference type="InterPro" id="IPR007848">
    <property type="entry name" value="Small_mtfrase_dom"/>
</dbReference>
<dbReference type="PANTHER" id="PTHR18895:SF74">
    <property type="entry name" value="MTRF1L RELEASE FACTOR GLUTAMINE METHYLTRANSFERASE"/>
    <property type="match status" value="1"/>
</dbReference>
<gene>
    <name evidence="5" type="ORF">HU752_020500</name>
</gene>
<dbReference type="EMBL" id="CP077093">
    <property type="protein sequence ID" value="QXI31563.1"/>
    <property type="molecule type" value="Genomic_DNA"/>
</dbReference>
<evidence type="ECO:0000313" key="6">
    <source>
        <dbReference type="Proteomes" id="UP000634530"/>
    </source>
</evidence>
<dbReference type="PANTHER" id="PTHR18895">
    <property type="entry name" value="HEMK METHYLTRANSFERASE"/>
    <property type="match status" value="1"/>
</dbReference>
<organism evidence="5 6">
    <name type="scientific">Pseudomonas vanderleydeniana</name>
    <dbReference type="NCBI Taxonomy" id="2745495"/>
    <lineage>
        <taxon>Bacteria</taxon>
        <taxon>Pseudomonadati</taxon>
        <taxon>Pseudomonadota</taxon>
        <taxon>Gammaproteobacteria</taxon>
        <taxon>Pseudomonadales</taxon>
        <taxon>Pseudomonadaceae</taxon>
        <taxon>Pseudomonas</taxon>
    </lineage>
</organism>
<dbReference type="SUPFAM" id="SSF53335">
    <property type="entry name" value="S-adenosyl-L-methionine-dependent methyltransferases"/>
    <property type="match status" value="1"/>
</dbReference>
<name>A0A9E6PS32_9PSED</name>
<dbReference type="Gene3D" id="3.40.50.150">
    <property type="entry name" value="Vaccinia Virus protein VP39"/>
    <property type="match status" value="1"/>
</dbReference>
<keyword evidence="2" id="KW-0808">Transferase</keyword>
<reference evidence="5 6" key="1">
    <citation type="journal article" date="2020" name="Microorganisms">
        <title>Reliable Identification of Environmental Pseudomonas Isolates Using the rpoD Gene.</title>
        <authorList>
            <consortium name="The Broad Institute Genome Sequencing Platform"/>
            <person name="Girard L."/>
            <person name="Lood C."/>
            <person name="Rokni-Zadeh H."/>
            <person name="van Noort V."/>
            <person name="Lavigne R."/>
            <person name="De Mot R."/>
        </authorList>
    </citation>
    <scope>NUCLEOTIDE SEQUENCE [LARGE SCALE GENOMIC DNA]</scope>
    <source>
        <strain evidence="5 6">RW8P3</strain>
    </source>
</reference>
<sequence>MTYQADQTLVQLGRRLQADGYRFVTPTPLTHQRVLARSPVPCAVDLRDVFGWSMPFDSSLMGAVELSQLQEAGILRQEGGLLRSTIRWSSLGDLLLAHSAYPTQEADAVFFGPDSYRFARAITDYLNQRFEPIERAVDIGCGTGVGALLMARARPDARVLAVDINPRALRLSAVNAELAETRNLSIYHSDLLDSIEGRFDLIVANPPYMNDSRQRAYRHGGGGLGEHLSLRILQAALPRLNVNGALVLYTGAAIVKGRDPFLEAARPLLLDASYGWTYRELDPDVFGEELDQPGYEQVERIAVVVLTVTRLR</sequence>
<dbReference type="PROSITE" id="PS00092">
    <property type="entry name" value="N6_MTASE"/>
    <property type="match status" value="1"/>
</dbReference>
<keyword evidence="6" id="KW-1185">Reference proteome</keyword>
<accession>A0A9E6PS32</accession>
<dbReference type="GO" id="GO:0036009">
    <property type="term" value="F:protein-glutamine N-methyltransferase activity"/>
    <property type="evidence" value="ECO:0007669"/>
    <property type="project" value="TreeGrafter"/>
</dbReference>
<dbReference type="InterPro" id="IPR002052">
    <property type="entry name" value="DNA_methylase_N6_adenine_CS"/>
</dbReference>
<dbReference type="InterPro" id="IPR050320">
    <property type="entry name" value="N5-glutamine_MTase"/>
</dbReference>
<feature type="domain" description="Methyltransferase small" evidence="4">
    <location>
        <begin position="133"/>
        <end position="214"/>
    </location>
</feature>
<evidence type="ECO:0000256" key="3">
    <source>
        <dbReference type="ARBA" id="ARBA00022691"/>
    </source>
</evidence>
<dbReference type="CDD" id="cd02440">
    <property type="entry name" value="AdoMet_MTases"/>
    <property type="match status" value="1"/>
</dbReference>
<dbReference type="GO" id="GO:0032259">
    <property type="term" value="P:methylation"/>
    <property type="evidence" value="ECO:0007669"/>
    <property type="project" value="UniProtKB-KW"/>
</dbReference>
<dbReference type="InterPro" id="IPR029063">
    <property type="entry name" value="SAM-dependent_MTases_sf"/>
</dbReference>
<reference evidence="5 6" key="2">
    <citation type="journal article" date="2021" name="Microorganisms">
        <title>The Ever-Expanding Pseudomonas Genus: Description of 43 New Species and Partition of the Pseudomonas putida Group.</title>
        <authorList>
            <person name="Girard L."/>
            <person name="Lood C."/>
            <person name="Hofte M."/>
            <person name="Vandamme P."/>
            <person name="Rokni-Zadeh H."/>
            <person name="van Noort V."/>
            <person name="Lavigne R."/>
            <person name="De Mot R."/>
        </authorList>
    </citation>
    <scope>NUCLEOTIDE SEQUENCE [LARGE SCALE GENOMIC DNA]</scope>
    <source>
        <strain evidence="5 6">RW8P3</strain>
    </source>
</reference>
<protein>
    <submittedName>
        <fullName evidence="5">Class I SAM-dependent methyltransferase</fullName>
    </submittedName>
</protein>
<evidence type="ECO:0000256" key="2">
    <source>
        <dbReference type="ARBA" id="ARBA00022679"/>
    </source>
</evidence>
<dbReference type="AlphaFoldDB" id="A0A9E6PS32"/>
<dbReference type="Proteomes" id="UP000634530">
    <property type="component" value="Chromosome"/>
</dbReference>
<dbReference type="Pfam" id="PF05175">
    <property type="entry name" value="MTS"/>
    <property type="match status" value="1"/>
</dbReference>
<evidence type="ECO:0000313" key="5">
    <source>
        <dbReference type="EMBL" id="QXI31563.1"/>
    </source>
</evidence>
<dbReference type="GO" id="GO:0003676">
    <property type="term" value="F:nucleic acid binding"/>
    <property type="evidence" value="ECO:0007669"/>
    <property type="project" value="InterPro"/>
</dbReference>